<dbReference type="InterPro" id="IPR056924">
    <property type="entry name" value="SH3_Tf2-1"/>
</dbReference>
<reference evidence="3 4" key="1">
    <citation type="journal article" date="2018" name="PLoS Genet.">
        <title>Population sequencing reveals clonal diversity and ancestral inbreeding in the grapevine cultivar Chardonnay.</title>
        <authorList>
            <person name="Roach M.J."/>
            <person name="Johnson D.L."/>
            <person name="Bohlmann J."/>
            <person name="van Vuuren H.J."/>
            <person name="Jones S.J."/>
            <person name="Pretorius I.S."/>
            <person name="Schmidt S.A."/>
            <person name="Borneman A.R."/>
        </authorList>
    </citation>
    <scope>NUCLEOTIDE SEQUENCE [LARGE SCALE GENOMIC DNA]</scope>
    <source>
        <strain evidence="4">cv. Chardonnay</strain>
        <tissue evidence="3">Leaf</tissue>
    </source>
</reference>
<dbReference type="Proteomes" id="UP000288805">
    <property type="component" value="Unassembled WGS sequence"/>
</dbReference>
<sequence length="202" mass="23412">MTPFQALYGRLPPSIPHYADGLSRVNEVDQSLLTRDEVLQQLKMNLELAATRMKHVADQKRREVEFQIGDLVLLKLHPYRQHSVFKRAHQKLANRFYGPFPVEQKLGKVAYRLSLPPEAKIHPVFHVSLLKKYVGTSLPALVDLPPISDEGQLQVTPEKVVNTRWIKRGTKFIEESLVQWKNLPVEDATWEDTQMLKHHFLH</sequence>
<protein>
    <submittedName>
        <fullName evidence="3">Transposon Tf2-8 polyprotein</fullName>
    </submittedName>
</protein>
<dbReference type="InterPro" id="IPR016197">
    <property type="entry name" value="Chromo-like_dom_sf"/>
</dbReference>
<evidence type="ECO:0000259" key="1">
    <source>
        <dbReference type="Pfam" id="PF00385"/>
    </source>
</evidence>
<comment type="caution">
    <text evidence="3">The sequence shown here is derived from an EMBL/GenBank/DDBJ whole genome shotgun (WGS) entry which is preliminary data.</text>
</comment>
<proteinExistence type="predicted"/>
<name>A0A438FI54_VITVI</name>
<dbReference type="SUPFAM" id="SSF54160">
    <property type="entry name" value="Chromo domain-like"/>
    <property type="match status" value="1"/>
</dbReference>
<dbReference type="AlphaFoldDB" id="A0A438FI54"/>
<evidence type="ECO:0000313" key="3">
    <source>
        <dbReference type="EMBL" id="RVW59659.1"/>
    </source>
</evidence>
<feature type="domain" description="Chromo" evidence="1">
    <location>
        <begin position="156"/>
        <end position="199"/>
    </location>
</feature>
<dbReference type="Pfam" id="PF24626">
    <property type="entry name" value="SH3_Tf2-1"/>
    <property type="match status" value="1"/>
</dbReference>
<gene>
    <name evidence="3" type="primary">Tf2-8_82</name>
    <name evidence="3" type="ORF">CK203_116187</name>
</gene>
<accession>A0A438FI54</accession>
<dbReference type="Gene3D" id="2.40.50.40">
    <property type="match status" value="1"/>
</dbReference>
<dbReference type="InterPro" id="IPR023780">
    <property type="entry name" value="Chromo_domain"/>
</dbReference>
<dbReference type="EMBL" id="QGNW01000882">
    <property type="protein sequence ID" value="RVW59659.1"/>
    <property type="molecule type" value="Genomic_DNA"/>
</dbReference>
<evidence type="ECO:0000313" key="4">
    <source>
        <dbReference type="Proteomes" id="UP000288805"/>
    </source>
</evidence>
<organism evidence="3 4">
    <name type="scientific">Vitis vinifera</name>
    <name type="common">Grape</name>
    <dbReference type="NCBI Taxonomy" id="29760"/>
    <lineage>
        <taxon>Eukaryota</taxon>
        <taxon>Viridiplantae</taxon>
        <taxon>Streptophyta</taxon>
        <taxon>Embryophyta</taxon>
        <taxon>Tracheophyta</taxon>
        <taxon>Spermatophyta</taxon>
        <taxon>Magnoliopsida</taxon>
        <taxon>eudicotyledons</taxon>
        <taxon>Gunneridae</taxon>
        <taxon>Pentapetalae</taxon>
        <taxon>rosids</taxon>
        <taxon>Vitales</taxon>
        <taxon>Vitaceae</taxon>
        <taxon>Viteae</taxon>
        <taxon>Vitis</taxon>
    </lineage>
</organism>
<feature type="domain" description="Tf2-1-like SH3-like" evidence="2">
    <location>
        <begin position="69"/>
        <end position="134"/>
    </location>
</feature>
<dbReference type="Pfam" id="PF00385">
    <property type="entry name" value="Chromo"/>
    <property type="match status" value="1"/>
</dbReference>
<dbReference type="PANTHER" id="PTHR46148">
    <property type="entry name" value="CHROMO DOMAIN-CONTAINING PROTEIN"/>
    <property type="match status" value="1"/>
</dbReference>
<evidence type="ECO:0000259" key="2">
    <source>
        <dbReference type="Pfam" id="PF24626"/>
    </source>
</evidence>
<dbReference type="PANTHER" id="PTHR46148:SF52">
    <property type="entry name" value="OS04G0603800 PROTEIN"/>
    <property type="match status" value="1"/>
</dbReference>